<feature type="compositionally biased region" description="Basic and acidic residues" evidence="1">
    <location>
        <begin position="118"/>
        <end position="131"/>
    </location>
</feature>
<feature type="domain" description="Tc1-like transposase DDE" evidence="3">
    <location>
        <begin position="26"/>
        <end position="88"/>
    </location>
</feature>
<evidence type="ECO:0000313" key="5">
    <source>
        <dbReference type="Proteomes" id="UP001176940"/>
    </source>
</evidence>
<organism evidence="4 5">
    <name type="scientific">Ranitomeya imitator</name>
    <name type="common">mimic poison frog</name>
    <dbReference type="NCBI Taxonomy" id="111125"/>
    <lineage>
        <taxon>Eukaryota</taxon>
        <taxon>Metazoa</taxon>
        <taxon>Chordata</taxon>
        <taxon>Craniata</taxon>
        <taxon>Vertebrata</taxon>
        <taxon>Euteleostomi</taxon>
        <taxon>Amphibia</taxon>
        <taxon>Batrachia</taxon>
        <taxon>Anura</taxon>
        <taxon>Neobatrachia</taxon>
        <taxon>Hyloidea</taxon>
        <taxon>Dendrobatidae</taxon>
        <taxon>Dendrobatinae</taxon>
        <taxon>Ranitomeya</taxon>
    </lineage>
</organism>
<dbReference type="InterPro" id="IPR036397">
    <property type="entry name" value="RNaseH_sf"/>
</dbReference>
<protein>
    <recommendedName>
        <fullName evidence="3">Tc1-like transposase DDE domain-containing protein</fullName>
    </recommendedName>
</protein>
<keyword evidence="2" id="KW-1133">Transmembrane helix</keyword>
<feature type="region of interest" description="Disordered" evidence="1">
    <location>
        <begin position="118"/>
        <end position="139"/>
    </location>
</feature>
<sequence>MNGAMYREILSANLLPSARALKMKRGWVFQHDNDPKHTARATKDWLRKKHFKVLEWPSQSPDLNPIENLWRELKVRVAKRKAKNITALEEICMEEWANIPTTGRAKYACAGAVAEDQKRTSCNEDGRRRSGPDTPIRLDQQRDRPWVSNIRGLSTALQNAVDKPLMPVGLPHPPFLGVYTGALFKMALRFRVILPYTIPGVLALLGWWWFFSRKKDDNHRKQQLTAPTDIQADTTLTKLGPTVEMQSCSSVQLVQLDREANAPQGACFVPPVGEVSTLINMLSDTKARDVVCGDSDIQIAAFHSLQQPSVECDIELCLVDADKVCTTSTDYIQSNSSEVIQSIQSERRHMVPCIEDEQPCIGEIETVVKMSVLVQCPQSGNNETGMSMQDTGGSSTQFTKCYSKSALGAESTSLMQDQLSPSFALKGSELLLEPVISKTAESVSADQLSNIKSACTEVMREGNCADILDAFSQCLEKSEQFEDGNAKTFLGNYEATIVEQLAINIISKVIVAAKQEILAGTAGEVSDGSCQVLDETNGEMLPKDAQCQQIALQRNFADYSESCAEMDSTCESAQTEQSQVESIRSTAVDEEEDSIQESSKIKLSQEQNTRITERVDQEIDSVCDMDSTCESTQTEESLVENLSSISVVNNDLFPEKTYEEPLVSNMSTQETYAIPNVSVVHRNAEFQDECHATMEDSSVSVCTSEDGISIEEQLQSTALSSVCVGSYDSLSSSSIELSQETFNLASEKMKKLRTVENRVPYSNGDVKASSLDLKNEGLWTGDAEVDNSGGSDVNSMDSVDSGCALGKSEQVQNVKQKVDVKKAELVIWEVEVPKGIGTFGSVDRCQVLLENDISSSKKLVGRRNHEVL</sequence>
<evidence type="ECO:0000256" key="2">
    <source>
        <dbReference type="SAM" id="Phobius"/>
    </source>
</evidence>
<gene>
    <name evidence="4" type="ORF">RIMI_LOCUS5123019</name>
</gene>
<accession>A0ABN9L5L9</accession>
<evidence type="ECO:0000313" key="4">
    <source>
        <dbReference type="EMBL" id="CAJ0932512.1"/>
    </source>
</evidence>
<name>A0ABN9L5L9_9NEOB</name>
<evidence type="ECO:0000256" key="1">
    <source>
        <dbReference type="SAM" id="MobiDB-lite"/>
    </source>
</evidence>
<evidence type="ECO:0000259" key="3">
    <source>
        <dbReference type="Pfam" id="PF13358"/>
    </source>
</evidence>
<dbReference type="Proteomes" id="UP001176940">
    <property type="component" value="Unassembled WGS sequence"/>
</dbReference>
<dbReference type="Pfam" id="PF13358">
    <property type="entry name" value="DDE_3"/>
    <property type="match status" value="1"/>
</dbReference>
<keyword evidence="5" id="KW-1185">Reference proteome</keyword>
<dbReference type="Gene3D" id="3.30.420.10">
    <property type="entry name" value="Ribonuclease H-like superfamily/Ribonuclease H"/>
    <property type="match status" value="1"/>
</dbReference>
<proteinExistence type="predicted"/>
<keyword evidence="2" id="KW-0812">Transmembrane</keyword>
<dbReference type="InterPro" id="IPR038717">
    <property type="entry name" value="Tc1-like_DDE_dom"/>
</dbReference>
<dbReference type="EMBL" id="CAUEEQ010008607">
    <property type="protein sequence ID" value="CAJ0932512.1"/>
    <property type="molecule type" value="Genomic_DNA"/>
</dbReference>
<comment type="caution">
    <text evidence="4">The sequence shown here is derived from an EMBL/GenBank/DDBJ whole genome shotgun (WGS) entry which is preliminary data.</text>
</comment>
<feature type="transmembrane region" description="Helical" evidence="2">
    <location>
        <begin position="193"/>
        <end position="211"/>
    </location>
</feature>
<reference evidence="4" key="1">
    <citation type="submission" date="2023-07" db="EMBL/GenBank/DDBJ databases">
        <authorList>
            <person name="Stuckert A."/>
        </authorList>
    </citation>
    <scope>NUCLEOTIDE SEQUENCE</scope>
</reference>
<keyword evidence="2" id="KW-0472">Membrane</keyword>